<dbReference type="AlphaFoldDB" id="A0A9D1CXQ2"/>
<reference evidence="1" key="2">
    <citation type="journal article" date="2021" name="PeerJ">
        <title>Extensive microbial diversity within the chicken gut microbiome revealed by metagenomics and culture.</title>
        <authorList>
            <person name="Gilroy R."/>
            <person name="Ravi A."/>
            <person name="Getino M."/>
            <person name="Pursley I."/>
            <person name="Horton D.L."/>
            <person name="Alikhan N.F."/>
            <person name="Baker D."/>
            <person name="Gharbi K."/>
            <person name="Hall N."/>
            <person name="Watson M."/>
            <person name="Adriaenssens E.M."/>
            <person name="Foster-Nyarko E."/>
            <person name="Jarju S."/>
            <person name="Secka A."/>
            <person name="Antonio M."/>
            <person name="Oren A."/>
            <person name="Chaudhuri R.R."/>
            <person name="La Ragione R."/>
            <person name="Hildebrand F."/>
            <person name="Pallen M.J."/>
        </authorList>
    </citation>
    <scope>NUCLEOTIDE SEQUENCE</scope>
    <source>
        <strain evidence="1">ChiSjej6B24-2974</strain>
    </source>
</reference>
<reference evidence="1" key="1">
    <citation type="submission" date="2020-10" db="EMBL/GenBank/DDBJ databases">
        <authorList>
            <person name="Gilroy R."/>
        </authorList>
    </citation>
    <scope>NUCLEOTIDE SEQUENCE</scope>
    <source>
        <strain evidence="1">ChiSjej6B24-2974</strain>
    </source>
</reference>
<dbReference type="EMBL" id="DVFZ01000119">
    <property type="protein sequence ID" value="HIQ83933.1"/>
    <property type="molecule type" value="Genomic_DNA"/>
</dbReference>
<gene>
    <name evidence="1" type="ORF">IAA52_12645</name>
</gene>
<organism evidence="1 2">
    <name type="scientific">Candidatus Pullichristensenella stercorigallinarum</name>
    <dbReference type="NCBI Taxonomy" id="2840909"/>
    <lineage>
        <taxon>Bacteria</taxon>
        <taxon>Bacillati</taxon>
        <taxon>Bacillota</taxon>
        <taxon>Clostridia</taxon>
        <taxon>Candidatus Pullichristensenella</taxon>
    </lineage>
</organism>
<name>A0A9D1CXQ2_9FIRM</name>
<comment type="caution">
    <text evidence="1">The sequence shown here is derived from an EMBL/GenBank/DDBJ whole genome shotgun (WGS) entry which is preliminary data.</text>
</comment>
<protein>
    <submittedName>
        <fullName evidence="1">Uncharacterized protein</fullName>
    </submittedName>
</protein>
<dbReference type="Proteomes" id="UP000824260">
    <property type="component" value="Unassembled WGS sequence"/>
</dbReference>
<proteinExistence type="predicted"/>
<evidence type="ECO:0000313" key="1">
    <source>
        <dbReference type="EMBL" id="HIQ83933.1"/>
    </source>
</evidence>
<accession>A0A9D1CXQ2</accession>
<sequence length="84" mass="9726">MNVSDRRLHVQLTQEAEIASDFLFDQGNFCVCRLCQRSDAARPCAVPHFLERIHTARRSSPAMFWNQEESRRKRLPATFPGFSS</sequence>
<evidence type="ECO:0000313" key="2">
    <source>
        <dbReference type="Proteomes" id="UP000824260"/>
    </source>
</evidence>